<feature type="domain" description="Fe/B12 periplasmic-binding" evidence="7">
    <location>
        <begin position="76"/>
        <end position="335"/>
    </location>
</feature>
<accession>A0A841SVU5</accession>
<organism evidence="8 9">
    <name type="scientific">Cohnella thailandensis</name>
    <dbReference type="NCBI Taxonomy" id="557557"/>
    <lineage>
        <taxon>Bacteria</taxon>
        <taxon>Bacillati</taxon>
        <taxon>Bacillota</taxon>
        <taxon>Bacilli</taxon>
        <taxon>Bacillales</taxon>
        <taxon>Paenibacillaceae</taxon>
        <taxon>Cohnella</taxon>
    </lineage>
</organism>
<feature type="compositionally biased region" description="Low complexity" evidence="5">
    <location>
        <begin position="27"/>
        <end position="51"/>
    </location>
</feature>
<dbReference type="AlphaFoldDB" id="A0A841SVU5"/>
<proteinExistence type="inferred from homology"/>
<feature type="chain" id="PRO_5039344339" evidence="6">
    <location>
        <begin position="20"/>
        <end position="335"/>
    </location>
</feature>
<evidence type="ECO:0000256" key="4">
    <source>
        <dbReference type="ARBA" id="ARBA00022729"/>
    </source>
</evidence>
<dbReference type="Pfam" id="PF01497">
    <property type="entry name" value="Peripla_BP_2"/>
    <property type="match status" value="1"/>
</dbReference>
<evidence type="ECO:0000256" key="1">
    <source>
        <dbReference type="ARBA" id="ARBA00004196"/>
    </source>
</evidence>
<protein>
    <submittedName>
        <fullName evidence="8">Siderophore ABC transporter substrate-binding protein</fullName>
    </submittedName>
</protein>
<evidence type="ECO:0000256" key="5">
    <source>
        <dbReference type="SAM" id="MobiDB-lite"/>
    </source>
</evidence>
<dbReference type="PANTHER" id="PTHR30532:SF28">
    <property type="entry name" value="PETROBACTIN-BINDING PROTEIN YCLQ"/>
    <property type="match status" value="1"/>
</dbReference>
<dbReference type="PROSITE" id="PS50983">
    <property type="entry name" value="FE_B12_PBP"/>
    <property type="match status" value="1"/>
</dbReference>
<sequence>MGSLAAVAALSLTVLSACGSNNNNEGAASPSASASPSSSAAASPSASPSASEAAAPAEVTITHALGTATVKTNPEKVVVFDYGALDSLDKLGVEIAGLPKASLPSYLSKYEDAKYEDVGTLFEPDFEKLAAMKPDVIFIGGRTGEAYEELNKIAPTIQSAVDQTKYQESFKELEGWYGQIFSKQAEVDAALSEIAAAQTDLKAKAEGAGKALIVLTTGGKISAYGSGSRYGVIYDTYGFTAVDDSIESGTHGQSISNEYISEKNPDVLFVIDRDVIAGGEGAKPAKEVIENDLVKKTNAYKNGKIIYLDPEVWYISTGGLTSELKMVQEASQAVQ</sequence>
<reference evidence="8 9" key="1">
    <citation type="submission" date="2020-08" db="EMBL/GenBank/DDBJ databases">
        <title>Cohnella phylogeny.</title>
        <authorList>
            <person name="Dunlap C."/>
        </authorList>
    </citation>
    <scope>NUCLEOTIDE SEQUENCE [LARGE SCALE GENOMIC DNA]</scope>
    <source>
        <strain evidence="8 9">DSM 25241</strain>
    </source>
</reference>
<comment type="caution">
    <text evidence="8">The sequence shown here is derived from an EMBL/GenBank/DDBJ whole genome shotgun (WGS) entry which is preliminary data.</text>
</comment>
<evidence type="ECO:0000256" key="2">
    <source>
        <dbReference type="ARBA" id="ARBA00008814"/>
    </source>
</evidence>
<comment type="similarity">
    <text evidence="2">Belongs to the bacterial solute-binding protein 8 family.</text>
</comment>
<comment type="subcellular location">
    <subcellularLocation>
        <location evidence="1">Cell envelope</location>
    </subcellularLocation>
</comment>
<dbReference type="GO" id="GO:0030288">
    <property type="term" value="C:outer membrane-bounded periplasmic space"/>
    <property type="evidence" value="ECO:0007669"/>
    <property type="project" value="TreeGrafter"/>
</dbReference>
<keyword evidence="4 6" id="KW-0732">Signal</keyword>
<evidence type="ECO:0000259" key="7">
    <source>
        <dbReference type="PROSITE" id="PS50983"/>
    </source>
</evidence>
<dbReference type="EMBL" id="JACJVQ010000016">
    <property type="protein sequence ID" value="MBB6636044.1"/>
    <property type="molecule type" value="Genomic_DNA"/>
</dbReference>
<dbReference type="InterPro" id="IPR002491">
    <property type="entry name" value="ABC_transptr_periplasmic_BD"/>
</dbReference>
<dbReference type="Gene3D" id="3.40.50.1980">
    <property type="entry name" value="Nitrogenase molybdenum iron protein domain"/>
    <property type="match status" value="2"/>
</dbReference>
<dbReference type="InterPro" id="IPR051313">
    <property type="entry name" value="Bact_iron-sidero_bind"/>
</dbReference>
<dbReference type="GO" id="GO:1901678">
    <property type="term" value="P:iron coordination entity transport"/>
    <property type="evidence" value="ECO:0007669"/>
    <property type="project" value="UniProtKB-ARBA"/>
</dbReference>
<dbReference type="SUPFAM" id="SSF53807">
    <property type="entry name" value="Helical backbone' metal receptor"/>
    <property type="match status" value="1"/>
</dbReference>
<gene>
    <name evidence="8" type="ORF">H7B67_18140</name>
</gene>
<dbReference type="CDD" id="cd01140">
    <property type="entry name" value="FatB"/>
    <property type="match status" value="1"/>
</dbReference>
<evidence type="ECO:0000256" key="6">
    <source>
        <dbReference type="SAM" id="SignalP"/>
    </source>
</evidence>
<evidence type="ECO:0000313" key="8">
    <source>
        <dbReference type="EMBL" id="MBB6636044.1"/>
    </source>
</evidence>
<feature type="region of interest" description="Disordered" evidence="5">
    <location>
        <begin position="23"/>
        <end position="51"/>
    </location>
</feature>
<dbReference type="Proteomes" id="UP000535838">
    <property type="component" value="Unassembled WGS sequence"/>
</dbReference>
<evidence type="ECO:0000256" key="3">
    <source>
        <dbReference type="ARBA" id="ARBA00022448"/>
    </source>
</evidence>
<feature type="signal peptide" evidence="6">
    <location>
        <begin position="1"/>
        <end position="19"/>
    </location>
</feature>
<keyword evidence="3" id="KW-0813">Transport</keyword>
<evidence type="ECO:0000313" key="9">
    <source>
        <dbReference type="Proteomes" id="UP000535838"/>
    </source>
</evidence>
<name>A0A841SVU5_9BACL</name>
<dbReference type="PANTHER" id="PTHR30532">
    <property type="entry name" value="IRON III DICITRATE-BINDING PERIPLASMIC PROTEIN"/>
    <property type="match status" value="1"/>
</dbReference>
<keyword evidence="9" id="KW-1185">Reference proteome</keyword>
<dbReference type="InterPro" id="IPR033870">
    <property type="entry name" value="FatB"/>
</dbReference>